<dbReference type="Proteomes" id="UP000593850">
    <property type="component" value="Segment"/>
</dbReference>
<dbReference type="RefSeq" id="YP_010112613.1">
    <property type="nucleotide sequence ID" value="NC_055893.1"/>
</dbReference>
<protein>
    <submittedName>
        <fullName evidence="1">Uncharacterized protein</fullName>
    </submittedName>
</protein>
<reference evidence="1 2" key="1">
    <citation type="submission" date="2020-07" db="EMBL/GenBank/DDBJ databases">
        <title>Taxonomic proposal: Crassvirales, a new order of highly abundant and diverse bacterial viruses.</title>
        <authorList>
            <person name="Shkoporov A.N."/>
            <person name="Stockdale S.R."/>
            <person name="Guerin E."/>
            <person name="Ross R.P."/>
            <person name="Hill C."/>
        </authorList>
    </citation>
    <scope>NUCLEOTIDE SEQUENCE [LARGE SCALE GENOMIC DNA]</scope>
</reference>
<proteinExistence type="predicted"/>
<accession>A0A7M1RTA8</accession>
<dbReference type="EMBL" id="MT774400">
    <property type="protein sequence ID" value="QOR57161.1"/>
    <property type="molecule type" value="Genomic_DNA"/>
</dbReference>
<dbReference type="GeneID" id="65131091"/>
<keyword evidence="2" id="KW-1185">Reference proteome</keyword>
<sequence length="45" mass="5538">MKAQYDITIDLTKGQEEFWRQIDEIDNILKPKKGLWSRIKAWFKR</sequence>
<evidence type="ECO:0000313" key="2">
    <source>
        <dbReference type="Proteomes" id="UP000593850"/>
    </source>
</evidence>
<evidence type="ECO:0000313" key="1">
    <source>
        <dbReference type="EMBL" id="QOR57161.1"/>
    </source>
</evidence>
<name>A0A7M1RTA8_9CAUD</name>
<dbReference type="KEGG" id="vg:65131091"/>
<organism evidence="1 2">
    <name type="scientific">uncultured phage cr4_1</name>
    <dbReference type="NCBI Taxonomy" id="2772084"/>
    <lineage>
        <taxon>Viruses</taxon>
        <taxon>Duplodnaviria</taxon>
        <taxon>Heunggongvirae</taxon>
        <taxon>Uroviricota</taxon>
        <taxon>Caudoviricetes</taxon>
        <taxon>Crassvirales</taxon>
        <taxon>Suoliviridae</taxon>
        <taxon>Loutivirinae</taxon>
        <taxon>Buorbuivirus</taxon>
        <taxon>Buorbuivirus hominis</taxon>
    </lineage>
</organism>